<evidence type="ECO:0000313" key="3">
    <source>
        <dbReference type="EMBL" id="MBO3086651.1"/>
    </source>
</evidence>
<dbReference type="RefSeq" id="WP_208290587.1">
    <property type="nucleotide sequence ID" value="NZ_CP074404.1"/>
</dbReference>
<evidence type="ECO:0000313" key="4">
    <source>
        <dbReference type="Proteomes" id="UP000678317"/>
    </source>
</evidence>
<reference evidence="3 4" key="1">
    <citation type="submission" date="2021-03" db="EMBL/GenBank/DDBJ databases">
        <title>novel species in genus Cellulomonas.</title>
        <authorList>
            <person name="Zhang G."/>
        </authorList>
    </citation>
    <scope>NUCLEOTIDE SEQUENCE [LARGE SCALE GENOMIC DNA]</scope>
    <source>
        <strain evidence="4">zg-ZUI188</strain>
    </source>
</reference>
<keyword evidence="2" id="KW-1133">Transmembrane helix</keyword>
<evidence type="ECO:0000256" key="2">
    <source>
        <dbReference type="SAM" id="Phobius"/>
    </source>
</evidence>
<dbReference type="Proteomes" id="UP000678317">
    <property type="component" value="Unassembled WGS sequence"/>
</dbReference>
<protein>
    <submittedName>
        <fullName evidence="3">DUF4012 domain-containing protein</fullName>
    </submittedName>
</protein>
<proteinExistence type="predicted"/>
<comment type="caution">
    <text evidence="3">The sequence shown here is derived from an EMBL/GenBank/DDBJ whole genome shotgun (WGS) entry which is preliminary data.</text>
</comment>
<organism evidence="3 4">
    <name type="scientific">Cellulomonas fengjieae</name>
    <dbReference type="NCBI Taxonomy" id="2819978"/>
    <lineage>
        <taxon>Bacteria</taxon>
        <taxon>Bacillati</taxon>
        <taxon>Actinomycetota</taxon>
        <taxon>Actinomycetes</taxon>
        <taxon>Micrococcales</taxon>
        <taxon>Cellulomonadaceae</taxon>
        <taxon>Cellulomonas</taxon>
    </lineage>
</organism>
<accession>A0ABS3SLM7</accession>
<keyword evidence="2" id="KW-0812">Transmembrane</keyword>
<feature type="region of interest" description="Disordered" evidence="1">
    <location>
        <begin position="1"/>
        <end position="26"/>
    </location>
</feature>
<gene>
    <name evidence="3" type="ORF">J4035_18565</name>
</gene>
<dbReference type="InterPro" id="IPR025101">
    <property type="entry name" value="DUF4012"/>
</dbReference>
<name>A0ABS3SLM7_9CELL</name>
<feature type="transmembrane region" description="Helical" evidence="2">
    <location>
        <begin position="34"/>
        <end position="54"/>
    </location>
</feature>
<dbReference type="Pfam" id="PF13196">
    <property type="entry name" value="DUF4012"/>
    <property type="match status" value="1"/>
</dbReference>
<dbReference type="EMBL" id="JAGFBM010000010">
    <property type="protein sequence ID" value="MBO3086651.1"/>
    <property type="molecule type" value="Genomic_DNA"/>
</dbReference>
<evidence type="ECO:0000256" key="1">
    <source>
        <dbReference type="SAM" id="MobiDB-lite"/>
    </source>
</evidence>
<sequence>MSTAVDGPVTPHARPDEALDAPTPRGHRRVARRVVGGVLVVLAVLVVAAGWLVYRGLQASEALLSARTVLSDLQTELEQGRTDQLESRLPQVQEDLATARRASSDPVWRAAEVLPLLGPNLTAVRVVSASLDDVTRDALPAVVMLNDALAAPEARSADGRLDLAPFVAAGPRIVVAADTARTAQAAVARIETDRLVGAVAGPVGQLTDGLDRVSGALDAGAQVATLLPPMLGADGPRTYLLVSLNSAELRSAGGIVGAFAVLRAEDGAVTLTDQRSTMDLGGIDASILPLTDEELVVDTDRIGRWVQDAVITPDFPRSAELLAARWERDMGQHVDGVIAADPVAVRYLLEATGPVTEPGGSTIGSEDVLRVLLSDSYLQIPDPAAVDAFYAGVAATIFRAVGSGQGDPHALVTALARAGSEGRLRLWSAHPQEQDTLVSTTLGAAFLTGDFPDATGVFLNDGTAGKLDYYLTTTVTVEDLRCTGEDPSATVRLDLDYRPPADVASLPAYVTGPARAGVPVGTLSTNVTVYAPVGAPLQSLGRGEGFVSGTTATAAGRRVQVVTSRLAPGATETYRVTVPVRDGAVSVWTTPTLTSPGFVTASCPNG</sequence>
<keyword evidence="4" id="KW-1185">Reference proteome</keyword>
<keyword evidence="2" id="KW-0472">Membrane</keyword>